<reference evidence="2" key="2">
    <citation type="submission" date="2020-09" db="EMBL/GenBank/DDBJ databases">
        <title>Reference genome assembly for Australian Ascochyta lentis isolate Al4.</title>
        <authorList>
            <person name="Lee R.C."/>
            <person name="Farfan-Caceres L.M."/>
            <person name="Debler J.W."/>
            <person name="Williams A.H."/>
            <person name="Henares B.M."/>
        </authorList>
    </citation>
    <scope>NUCLEOTIDE SEQUENCE</scope>
    <source>
        <strain evidence="2">Al4</strain>
    </source>
</reference>
<proteinExistence type="predicted"/>
<evidence type="ECO:0000256" key="1">
    <source>
        <dbReference type="SAM" id="MobiDB-lite"/>
    </source>
</evidence>
<gene>
    <name evidence="2" type="ORF">EKO04_010370</name>
</gene>
<keyword evidence="3" id="KW-1185">Reference proteome</keyword>
<comment type="caution">
    <text evidence="2">The sequence shown here is derived from an EMBL/GenBank/DDBJ whole genome shotgun (WGS) entry which is preliminary data.</text>
</comment>
<name>A0A8H7IV33_9PLEO</name>
<sequence>MIHDLTTPSSTLANQSITTTQLCTQTQRVHTQQVHTQCLHAWLGSLCLSSRCNRAGPVVHIKSSVTAGMTRDDGKPASNQEPMEPYQQLRQPAGAGSACEEVKGPSQARA</sequence>
<organism evidence="2 3">
    <name type="scientific">Ascochyta lentis</name>
    <dbReference type="NCBI Taxonomy" id="205686"/>
    <lineage>
        <taxon>Eukaryota</taxon>
        <taxon>Fungi</taxon>
        <taxon>Dikarya</taxon>
        <taxon>Ascomycota</taxon>
        <taxon>Pezizomycotina</taxon>
        <taxon>Dothideomycetes</taxon>
        <taxon>Pleosporomycetidae</taxon>
        <taxon>Pleosporales</taxon>
        <taxon>Pleosporineae</taxon>
        <taxon>Didymellaceae</taxon>
        <taxon>Ascochyta</taxon>
    </lineage>
</organism>
<feature type="region of interest" description="Disordered" evidence="1">
    <location>
        <begin position="64"/>
        <end position="110"/>
    </location>
</feature>
<dbReference type="Proteomes" id="UP000651452">
    <property type="component" value="Unassembled WGS sequence"/>
</dbReference>
<evidence type="ECO:0000313" key="2">
    <source>
        <dbReference type="EMBL" id="KAF9691589.1"/>
    </source>
</evidence>
<protein>
    <submittedName>
        <fullName evidence="2">Uncharacterized protein</fullName>
    </submittedName>
</protein>
<accession>A0A8H7IV33</accession>
<dbReference type="EMBL" id="RZGK01000020">
    <property type="protein sequence ID" value="KAF9691589.1"/>
    <property type="molecule type" value="Genomic_DNA"/>
</dbReference>
<evidence type="ECO:0000313" key="3">
    <source>
        <dbReference type="Proteomes" id="UP000651452"/>
    </source>
</evidence>
<dbReference type="AlphaFoldDB" id="A0A8H7IV33"/>
<reference evidence="2" key="1">
    <citation type="submission" date="2018-12" db="EMBL/GenBank/DDBJ databases">
        <authorList>
            <person name="Syme R.A."/>
            <person name="Farfan-Caceres L."/>
            <person name="Lichtenzveig J."/>
        </authorList>
    </citation>
    <scope>NUCLEOTIDE SEQUENCE</scope>
    <source>
        <strain evidence="2">Al4</strain>
    </source>
</reference>